<dbReference type="AlphaFoldDB" id="A0A6A4WI41"/>
<dbReference type="OrthoDB" id="277888at2759"/>
<feature type="compositionally biased region" description="Basic and acidic residues" evidence="5">
    <location>
        <begin position="162"/>
        <end position="171"/>
    </location>
</feature>
<evidence type="ECO:0000256" key="4">
    <source>
        <dbReference type="ARBA" id="ARBA00023128"/>
    </source>
</evidence>
<evidence type="ECO:0000313" key="8">
    <source>
        <dbReference type="EMBL" id="KAF0304929.1"/>
    </source>
</evidence>
<sequence>MSAPSTAQVLQLYRHLLRYGQTLQLTDRLYFYRRVRGEFERSRLVEEEQRRRFLFEGIDWSRFPQLDERELEERFVRGGGPGGQSVNKTANCVSLKHVPTGLVVKCHESRSLEVNRRQARHLLAERLDRALNGDASVAAQREREEQQRRQRGDLQRRRRRDRKDQWRRQRSAEASPEGAHSDRTGVDNT</sequence>
<dbReference type="GO" id="GO:0003747">
    <property type="term" value="F:translation release factor activity"/>
    <property type="evidence" value="ECO:0007669"/>
    <property type="project" value="InterPro"/>
</dbReference>
<proteinExistence type="inferred from homology"/>
<feature type="compositionally biased region" description="Basic and acidic residues" evidence="5">
    <location>
        <begin position="140"/>
        <end position="155"/>
    </location>
</feature>
<dbReference type="SUPFAM" id="SSF75620">
    <property type="entry name" value="Release factor"/>
    <property type="match status" value="1"/>
</dbReference>
<evidence type="ECO:0000313" key="9">
    <source>
        <dbReference type="Proteomes" id="UP000440578"/>
    </source>
</evidence>
<evidence type="ECO:0000259" key="7">
    <source>
        <dbReference type="Pfam" id="PF05347"/>
    </source>
</evidence>
<evidence type="ECO:0000256" key="2">
    <source>
        <dbReference type="ARBA" id="ARBA00010835"/>
    </source>
</evidence>
<evidence type="ECO:0000256" key="1">
    <source>
        <dbReference type="ARBA" id="ARBA00004173"/>
    </source>
</evidence>
<feature type="compositionally biased region" description="Basic and acidic residues" evidence="5">
    <location>
        <begin position="179"/>
        <end position="189"/>
    </location>
</feature>
<comment type="similarity">
    <text evidence="2">Belongs to the prokaryotic/mitochondrial release factor family.</text>
</comment>
<dbReference type="InterPro" id="IPR045853">
    <property type="entry name" value="Pep_chain_release_fac_I_sf"/>
</dbReference>
<feature type="domain" description="Complex 1 LYR protein" evidence="7">
    <location>
        <begin position="7"/>
        <end position="50"/>
    </location>
</feature>
<dbReference type="InterPro" id="IPR000352">
    <property type="entry name" value="Pep_chain_release_fac_I"/>
</dbReference>
<keyword evidence="9" id="KW-1185">Reference proteome</keyword>
<dbReference type="InterPro" id="IPR052405">
    <property type="entry name" value="Mito_Transl_Release_Factor"/>
</dbReference>
<reference evidence="8 9" key="1">
    <citation type="submission" date="2019-07" db="EMBL/GenBank/DDBJ databases">
        <title>Draft genome assembly of a fouling barnacle, Amphibalanus amphitrite (Darwin, 1854): The first reference genome for Thecostraca.</title>
        <authorList>
            <person name="Kim W."/>
        </authorList>
    </citation>
    <scope>NUCLEOTIDE SEQUENCE [LARGE SCALE GENOMIC DNA]</scope>
    <source>
        <strain evidence="8">SNU_AA5</strain>
        <tissue evidence="8">Soma without cirri and trophi</tissue>
    </source>
</reference>
<dbReference type="Gene3D" id="3.30.160.20">
    <property type="match status" value="1"/>
</dbReference>
<dbReference type="GO" id="GO:0005739">
    <property type="term" value="C:mitochondrion"/>
    <property type="evidence" value="ECO:0007669"/>
    <property type="project" value="UniProtKB-SubCell"/>
</dbReference>
<comment type="caution">
    <text evidence="8">The sequence shown here is derived from an EMBL/GenBank/DDBJ whole genome shotgun (WGS) entry which is preliminary data.</text>
</comment>
<evidence type="ECO:0000256" key="3">
    <source>
        <dbReference type="ARBA" id="ARBA00022946"/>
    </source>
</evidence>
<evidence type="ECO:0000256" key="5">
    <source>
        <dbReference type="SAM" id="MobiDB-lite"/>
    </source>
</evidence>
<keyword evidence="3" id="KW-0809">Transit peptide</keyword>
<dbReference type="PANTHER" id="PTHR46203">
    <property type="entry name" value="PROBABLE PEPTIDE CHAIN RELEASE FACTOR C12ORF65"/>
    <property type="match status" value="1"/>
</dbReference>
<name>A0A6A4WI41_AMPAM</name>
<gene>
    <name evidence="8" type="ORF">FJT64_023324</name>
</gene>
<feature type="region of interest" description="Disordered" evidence="5">
    <location>
        <begin position="134"/>
        <end position="189"/>
    </location>
</feature>
<accession>A0A6A4WI41</accession>
<feature type="domain" description="Prokaryotic-type class I peptide chain release factors" evidence="6">
    <location>
        <begin position="65"/>
        <end position="165"/>
    </location>
</feature>
<dbReference type="Proteomes" id="UP000440578">
    <property type="component" value="Unassembled WGS sequence"/>
</dbReference>
<evidence type="ECO:0000259" key="6">
    <source>
        <dbReference type="Pfam" id="PF00472"/>
    </source>
</evidence>
<dbReference type="EMBL" id="VIIS01000795">
    <property type="protein sequence ID" value="KAF0304929.1"/>
    <property type="molecule type" value="Genomic_DNA"/>
</dbReference>
<protein>
    <submittedName>
        <fullName evidence="8">Putative peptide chain release factor C12orf65, mitochondrial</fullName>
    </submittedName>
</protein>
<keyword evidence="4" id="KW-0496">Mitochondrion</keyword>
<organism evidence="8 9">
    <name type="scientific">Amphibalanus amphitrite</name>
    <name type="common">Striped barnacle</name>
    <name type="synonym">Balanus amphitrite</name>
    <dbReference type="NCBI Taxonomy" id="1232801"/>
    <lineage>
        <taxon>Eukaryota</taxon>
        <taxon>Metazoa</taxon>
        <taxon>Ecdysozoa</taxon>
        <taxon>Arthropoda</taxon>
        <taxon>Crustacea</taxon>
        <taxon>Multicrustacea</taxon>
        <taxon>Cirripedia</taxon>
        <taxon>Thoracica</taxon>
        <taxon>Thoracicalcarea</taxon>
        <taxon>Balanomorpha</taxon>
        <taxon>Balanoidea</taxon>
        <taxon>Balanidae</taxon>
        <taxon>Amphibalaninae</taxon>
        <taxon>Amphibalanus</taxon>
    </lineage>
</organism>
<dbReference type="Pfam" id="PF00472">
    <property type="entry name" value="RF-1"/>
    <property type="match status" value="1"/>
</dbReference>
<dbReference type="PANTHER" id="PTHR46203:SF1">
    <property type="entry name" value="MITOCHONDRIAL TRANSLATION RELEASE FACTOR IN RESCUE"/>
    <property type="match status" value="1"/>
</dbReference>
<dbReference type="InterPro" id="IPR008011">
    <property type="entry name" value="Complex1_LYR_dom"/>
</dbReference>
<comment type="subcellular location">
    <subcellularLocation>
        <location evidence="1">Mitochondrion</location>
    </subcellularLocation>
</comment>
<dbReference type="Pfam" id="PF05347">
    <property type="entry name" value="Complex1_LYR"/>
    <property type="match status" value="1"/>
</dbReference>